<dbReference type="PANTHER" id="PTHR43808:SF25">
    <property type="entry name" value="PEPTIDASE M20 DIMERISATION DOMAIN-CONTAINING PROTEIN"/>
    <property type="match status" value="1"/>
</dbReference>
<proteinExistence type="inferred from homology"/>
<accession>A0ABW5WWV5</accession>
<dbReference type="Proteomes" id="UP001597519">
    <property type="component" value="Unassembled WGS sequence"/>
</dbReference>
<dbReference type="PANTHER" id="PTHR43808">
    <property type="entry name" value="ACETYLORNITHINE DEACETYLASE"/>
    <property type="match status" value="1"/>
</dbReference>
<dbReference type="InterPro" id="IPR002933">
    <property type="entry name" value="Peptidase_M20"/>
</dbReference>
<evidence type="ECO:0000313" key="9">
    <source>
        <dbReference type="EMBL" id="MFD2830812.1"/>
    </source>
</evidence>
<dbReference type="SUPFAM" id="SSF55031">
    <property type="entry name" value="Bacterial exopeptidase dimerisation domain"/>
    <property type="match status" value="1"/>
</dbReference>
<evidence type="ECO:0000256" key="1">
    <source>
        <dbReference type="ARBA" id="ARBA00001941"/>
    </source>
</evidence>
<keyword evidence="4" id="KW-0479">Metal-binding</keyword>
<evidence type="ECO:0000256" key="3">
    <source>
        <dbReference type="ARBA" id="ARBA00006247"/>
    </source>
</evidence>
<evidence type="ECO:0000313" key="10">
    <source>
        <dbReference type="Proteomes" id="UP001597519"/>
    </source>
</evidence>
<evidence type="ECO:0000256" key="7">
    <source>
        <dbReference type="ARBA" id="ARBA00023285"/>
    </source>
</evidence>
<evidence type="ECO:0000256" key="6">
    <source>
        <dbReference type="ARBA" id="ARBA00022833"/>
    </source>
</evidence>
<comment type="cofactor">
    <cofactor evidence="2">
        <name>Zn(2+)</name>
        <dbReference type="ChEBI" id="CHEBI:29105"/>
    </cofactor>
</comment>
<reference evidence="10" key="1">
    <citation type="journal article" date="2019" name="Int. J. Syst. Evol. Microbiol.">
        <title>The Global Catalogue of Microorganisms (GCM) 10K type strain sequencing project: providing services to taxonomists for standard genome sequencing and annotation.</title>
        <authorList>
            <consortium name="The Broad Institute Genomics Platform"/>
            <consortium name="The Broad Institute Genome Sequencing Center for Infectious Disease"/>
            <person name="Wu L."/>
            <person name="Ma J."/>
        </authorList>
    </citation>
    <scope>NUCLEOTIDE SEQUENCE [LARGE SCALE GENOMIC DNA]</scope>
    <source>
        <strain evidence="10">KCTC 33575</strain>
    </source>
</reference>
<dbReference type="SUPFAM" id="SSF53187">
    <property type="entry name" value="Zn-dependent exopeptidases"/>
    <property type="match status" value="1"/>
</dbReference>
<name>A0ABW5WWV5_9STAP</name>
<dbReference type="InterPro" id="IPR050072">
    <property type="entry name" value="Peptidase_M20A"/>
</dbReference>
<evidence type="ECO:0000256" key="4">
    <source>
        <dbReference type="ARBA" id="ARBA00022723"/>
    </source>
</evidence>
<evidence type="ECO:0000256" key="5">
    <source>
        <dbReference type="ARBA" id="ARBA00022801"/>
    </source>
</evidence>
<comment type="similarity">
    <text evidence="3">Belongs to the peptidase M20A family.</text>
</comment>
<dbReference type="InterPro" id="IPR036264">
    <property type="entry name" value="Bact_exopeptidase_dim_dom"/>
</dbReference>
<protein>
    <submittedName>
        <fullName evidence="9">M20 family metallopeptidase</fullName>
    </submittedName>
</protein>
<dbReference type="RefSeq" id="WP_377774200.1">
    <property type="nucleotide sequence ID" value="NZ_JBHUOQ010000004.1"/>
</dbReference>
<keyword evidence="5" id="KW-0378">Hydrolase</keyword>
<sequence>MYGDSAVELTKELVRIESFSVKGKQKITEFMYRKILNETDADVRIIGRDTENPYVIAHYKNGEGCRLLLQGHLDTVSPGDMNEPLNPVEKDGAIYGRGSCDMKAGCACNYMAFKYACDHHLKGEVYLMYSTDEETYAQQTVDAFEKGLLPVCDLAVIPEPTSQNLMAAQKGNAWIKVTFFGRSAHASMPETGENAIYMAVEFINQFKKFTAEKYIRNTHPLLGQAKMNVGMIEAGTEANSVPAECSIVIDKRYLPNENITDFQEEIDIVAEEVKRTYPAFNYQADVIVDCTPMEIDRESEKFISVKKVLEETLGRQIEVGVFGGWGEGGTLDKYQTDTIYFGPGSNAFAHTAEERVGVQAVKEVTDGIIAVLNNKCR</sequence>
<dbReference type="NCBIfam" id="TIGR01910">
    <property type="entry name" value="DapE-ArgE"/>
    <property type="match status" value="1"/>
</dbReference>
<comment type="cofactor">
    <cofactor evidence="1">
        <name>Co(2+)</name>
        <dbReference type="ChEBI" id="CHEBI:48828"/>
    </cofactor>
</comment>
<comment type="caution">
    <text evidence="9">The sequence shown here is derived from an EMBL/GenBank/DDBJ whole genome shotgun (WGS) entry which is preliminary data.</text>
</comment>
<keyword evidence="6" id="KW-0862">Zinc</keyword>
<gene>
    <name evidence="9" type="ORF">ACFSX4_10105</name>
</gene>
<dbReference type="EMBL" id="JBHUOQ010000004">
    <property type="protein sequence ID" value="MFD2830812.1"/>
    <property type="molecule type" value="Genomic_DNA"/>
</dbReference>
<dbReference type="InterPro" id="IPR011650">
    <property type="entry name" value="Peptidase_M20_dimer"/>
</dbReference>
<organism evidence="9 10">
    <name type="scientific">Corticicoccus populi</name>
    <dbReference type="NCBI Taxonomy" id="1812821"/>
    <lineage>
        <taxon>Bacteria</taxon>
        <taxon>Bacillati</taxon>
        <taxon>Bacillota</taxon>
        <taxon>Bacilli</taxon>
        <taxon>Bacillales</taxon>
        <taxon>Staphylococcaceae</taxon>
        <taxon>Corticicoccus</taxon>
    </lineage>
</organism>
<dbReference type="Gene3D" id="3.30.70.360">
    <property type="match status" value="1"/>
</dbReference>
<evidence type="ECO:0000259" key="8">
    <source>
        <dbReference type="Pfam" id="PF07687"/>
    </source>
</evidence>
<dbReference type="Pfam" id="PF07687">
    <property type="entry name" value="M20_dimer"/>
    <property type="match status" value="1"/>
</dbReference>
<dbReference type="Pfam" id="PF01546">
    <property type="entry name" value="Peptidase_M20"/>
    <property type="match status" value="1"/>
</dbReference>
<dbReference type="Gene3D" id="3.40.630.10">
    <property type="entry name" value="Zn peptidases"/>
    <property type="match status" value="1"/>
</dbReference>
<keyword evidence="10" id="KW-1185">Reference proteome</keyword>
<dbReference type="InterPro" id="IPR010182">
    <property type="entry name" value="ArgE/DapE"/>
</dbReference>
<feature type="domain" description="Peptidase M20 dimerisation" evidence="8">
    <location>
        <begin position="168"/>
        <end position="275"/>
    </location>
</feature>
<evidence type="ECO:0000256" key="2">
    <source>
        <dbReference type="ARBA" id="ARBA00001947"/>
    </source>
</evidence>
<keyword evidence="7" id="KW-0170">Cobalt</keyword>